<comment type="subcellular location">
    <subcellularLocation>
        <location evidence="1 8">Cell membrane</location>
        <topology evidence="1 8">Multi-pass membrane protein</topology>
    </subcellularLocation>
</comment>
<keyword evidence="6 9" id="KW-1133">Transmembrane helix</keyword>
<keyword evidence="7 8" id="KW-0472">Membrane</keyword>
<reference evidence="10 11" key="1">
    <citation type="submission" date="2014-08" db="EMBL/GenBank/DDBJ databases">
        <title>Complete genome sequence of Corynebacterium sphenisci CECT 5990(T) (=DSM 44792(T)), isolated from healthy wild penguins.</title>
        <authorList>
            <person name="Ruckert C."/>
            <person name="Albersmeier A."/>
            <person name="Winkler A."/>
            <person name="Kalinowski J."/>
        </authorList>
    </citation>
    <scope>NUCLEOTIDE SEQUENCE [LARGE SCALE GENOMIC DNA]</scope>
    <source>
        <strain evidence="10 11">DSM 44792</strain>
    </source>
</reference>
<sequence>MNKTALRDLVLIAAFAALIIVLGAVAVPVGAAGVPIVLQNMGIALAAMLLGPRRGFLTVALFLGVGLLGVPNLAGFKPTLAALPGPTVGYLVGYLATPLIVGALTARRPRGTAAQVGVFALAGLAGVAAQYLLGSAGLVLRADMAPGAALAANVVFIPGDVAKVVVAALIAVPVLRALPELRPRRAGGVA</sequence>
<dbReference type="RefSeq" id="WP_075691852.1">
    <property type="nucleotide sequence ID" value="NZ_CP009248.1"/>
</dbReference>
<feature type="transmembrane region" description="Helical" evidence="9">
    <location>
        <begin position="88"/>
        <end position="106"/>
    </location>
</feature>
<dbReference type="KEGG" id="csph:CSPHI_05610"/>
<dbReference type="PIRSF" id="PIRSF016661">
    <property type="entry name" value="BioY"/>
    <property type="match status" value="1"/>
</dbReference>
<organism evidence="10 11">
    <name type="scientific">Corynebacterium sphenisci DSM 44792</name>
    <dbReference type="NCBI Taxonomy" id="1437874"/>
    <lineage>
        <taxon>Bacteria</taxon>
        <taxon>Bacillati</taxon>
        <taxon>Actinomycetota</taxon>
        <taxon>Actinomycetes</taxon>
        <taxon>Mycobacteriales</taxon>
        <taxon>Corynebacteriaceae</taxon>
        <taxon>Corynebacterium</taxon>
    </lineage>
</organism>
<dbReference type="EMBL" id="CP009248">
    <property type="protein sequence ID" value="APT90601.1"/>
    <property type="molecule type" value="Genomic_DNA"/>
</dbReference>
<evidence type="ECO:0000256" key="5">
    <source>
        <dbReference type="ARBA" id="ARBA00022692"/>
    </source>
</evidence>
<dbReference type="GO" id="GO:0015225">
    <property type="term" value="F:biotin transmembrane transporter activity"/>
    <property type="evidence" value="ECO:0007669"/>
    <property type="project" value="UniProtKB-UniRule"/>
</dbReference>
<keyword evidence="5 9" id="KW-0812">Transmembrane</keyword>
<comment type="similarity">
    <text evidence="2 8">Belongs to the BioY family.</text>
</comment>
<feature type="transmembrane region" description="Helical" evidence="9">
    <location>
        <begin position="150"/>
        <end position="175"/>
    </location>
</feature>
<dbReference type="InterPro" id="IPR003784">
    <property type="entry name" value="BioY"/>
</dbReference>
<name>A0A1L7CXQ3_9CORY</name>
<keyword evidence="3 8" id="KW-0813">Transport</keyword>
<evidence type="ECO:0000256" key="4">
    <source>
        <dbReference type="ARBA" id="ARBA00022475"/>
    </source>
</evidence>
<dbReference type="GO" id="GO:0005886">
    <property type="term" value="C:plasma membrane"/>
    <property type="evidence" value="ECO:0007669"/>
    <property type="project" value="UniProtKB-SubCell"/>
</dbReference>
<keyword evidence="11" id="KW-1185">Reference proteome</keyword>
<dbReference type="PANTHER" id="PTHR34295:SF4">
    <property type="entry name" value="BIOTIN TRANSPORTER BIOY-RELATED"/>
    <property type="match status" value="1"/>
</dbReference>
<proteinExistence type="inferred from homology"/>
<evidence type="ECO:0000256" key="8">
    <source>
        <dbReference type="PIRNR" id="PIRNR016661"/>
    </source>
</evidence>
<dbReference type="AlphaFoldDB" id="A0A1L7CXQ3"/>
<dbReference type="STRING" id="1437874.CSPHI_05610"/>
<keyword evidence="4 8" id="KW-1003">Cell membrane</keyword>
<evidence type="ECO:0000313" key="10">
    <source>
        <dbReference type="EMBL" id="APT90601.1"/>
    </source>
</evidence>
<evidence type="ECO:0000256" key="6">
    <source>
        <dbReference type="ARBA" id="ARBA00022989"/>
    </source>
</evidence>
<dbReference type="OrthoDB" id="9803495at2"/>
<feature type="transmembrane region" description="Helical" evidence="9">
    <location>
        <begin position="118"/>
        <end position="138"/>
    </location>
</feature>
<dbReference type="PANTHER" id="PTHR34295">
    <property type="entry name" value="BIOTIN TRANSPORTER BIOY"/>
    <property type="match status" value="1"/>
</dbReference>
<accession>A0A1L7CXQ3</accession>
<dbReference type="Pfam" id="PF02632">
    <property type="entry name" value="BioY"/>
    <property type="match status" value="1"/>
</dbReference>
<gene>
    <name evidence="10" type="ORF">CSPHI_05610</name>
</gene>
<evidence type="ECO:0000256" key="3">
    <source>
        <dbReference type="ARBA" id="ARBA00022448"/>
    </source>
</evidence>
<evidence type="ECO:0000256" key="7">
    <source>
        <dbReference type="ARBA" id="ARBA00023136"/>
    </source>
</evidence>
<dbReference type="Gene3D" id="1.10.1760.20">
    <property type="match status" value="1"/>
</dbReference>
<protein>
    <recommendedName>
        <fullName evidence="8">Biotin transporter</fullName>
    </recommendedName>
</protein>
<evidence type="ECO:0000313" key="11">
    <source>
        <dbReference type="Proteomes" id="UP000185469"/>
    </source>
</evidence>
<feature type="transmembrane region" description="Helical" evidence="9">
    <location>
        <begin position="57"/>
        <end position="76"/>
    </location>
</feature>
<evidence type="ECO:0000256" key="9">
    <source>
        <dbReference type="SAM" id="Phobius"/>
    </source>
</evidence>
<dbReference type="Proteomes" id="UP000185469">
    <property type="component" value="Chromosome"/>
</dbReference>
<evidence type="ECO:0000256" key="2">
    <source>
        <dbReference type="ARBA" id="ARBA00010692"/>
    </source>
</evidence>
<evidence type="ECO:0000256" key="1">
    <source>
        <dbReference type="ARBA" id="ARBA00004651"/>
    </source>
</evidence>